<dbReference type="EC" id="6.2.1.44" evidence="4"/>
<dbReference type="FunFam" id="3.40.50.12780:FF:000003">
    <property type="entry name" value="Long-chain-fatty-acid--CoA ligase FadD"/>
    <property type="match status" value="1"/>
</dbReference>
<dbReference type="EMBL" id="BNAB01000008">
    <property type="protein sequence ID" value="GHE02056.1"/>
    <property type="molecule type" value="Genomic_DNA"/>
</dbReference>
<comment type="catalytic activity">
    <reaction evidence="3">
        <text>3-(methylsulfanyl)propanoate + ATP + CoA = 3-(methylsulfanyl)propanoyl-CoA + AMP + diphosphate</text>
        <dbReference type="Rhea" id="RHEA:43052"/>
        <dbReference type="ChEBI" id="CHEBI:30616"/>
        <dbReference type="ChEBI" id="CHEBI:33019"/>
        <dbReference type="ChEBI" id="CHEBI:49016"/>
        <dbReference type="ChEBI" id="CHEBI:57287"/>
        <dbReference type="ChEBI" id="CHEBI:82815"/>
        <dbReference type="ChEBI" id="CHEBI:456215"/>
        <dbReference type="EC" id="6.2.1.44"/>
    </reaction>
    <physiologicalReaction direction="left-to-right" evidence="3">
        <dbReference type="Rhea" id="RHEA:43053"/>
    </physiologicalReaction>
</comment>
<organism evidence="8 9">
    <name type="scientific">Allgaiera indica</name>
    <dbReference type="NCBI Taxonomy" id="765699"/>
    <lineage>
        <taxon>Bacteria</taxon>
        <taxon>Pseudomonadati</taxon>
        <taxon>Pseudomonadota</taxon>
        <taxon>Alphaproteobacteria</taxon>
        <taxon>Rhodobacterales</taxon>
        <taxon>Paracoccaceae</taxon>
        <taxon>Allgaiera</taxon>
    </lineage>
</organism>
<dbReference type="NCBIfam" id="NF009233">
    <property type="entry name" value="PRK12583.1"/>
    <property type="match status" value="1"/>
</dbReference>
<comment type="caution">
    <text evidence="8">The sequence shown here is derived from an EMBL/GenBank/DDBJ whole genome shotgun (WGS) entry which is preliminary data.</text>
</comment>
<dbReference type="Gene3D" id="3.30.300.30">
    <property type="match status" value="1"/>
</dbReference>
<proteinExistence type="inferred from homology"/>
<evidence type="ECO:0000256" key="5">
    <source>
        <dbReference type="ARBA" id="ARBA00067668"/>
    </source>
</evidence>
<name>A0AAN4URQ7_9RHOB</name>
<dbReference type="InterPro" id="IPR020845">
    <property type="entry name" value="AMP-binding_CS"/>
</dbReference>
<reference evidence="8" key="2">
    <citation type="submission" date="2023-06" db="EMBL/GenBank/DDBJ databases">
        <authorList>
            <person name="Sun Q."/>
            <person name="Zhou Y."/>
        </authorList>
    </citation>
    <scope>NUCLEOTIDE SEQUENCE</scope>
    <source>
        <strain evidence="8">CGMCC 1.10859</strain>
    </source>
</reference>
<dbReference type="InterPro" id="IPR045851">
    <property type="entry name" value="AMP-bd_C_sf"/>
</dbReference>
<evidence type="ECO:0000256" key="4">
    <source>
        <dbReference type="ARBA" id="ARBA00066616"/>
    </source>
</evidence>
<reference evidence="8" key="1">
    <citation type="journal article" date="2014" name="Int. J. Syst. Evol. Microbiol.">
        <title>Complete genome sequence of Corynebacterium casei LMG S-19264T (=DSM 44701T), isolated from a smear-ripened cheese.</title>
        <authorList>
            <consortium name="US DOE Joint Genome Institute (JGI-PGF)"/>
            <person name="Walter F."/>
            <person name="Albersmeier A."/>
            <person name="Kalinowski J."/>
            <person name="Ruckert C."/>
        </authorList>
    </citation>
    <scope>NUCLEOTIDE SEQUENCE</scope>
    <source>
        <strain evidence="8">CGMCC 1.10859</strain>
    </source>
</reference>
<dbReference type="PANTHER" id="PTHR43201:SF5">
    <property type="entry name" value="MEDIUM-CHAIN ACYL-COA LIGASE ACSF2, MITOCHONDRIAL"/>
    <property type="match status" value="1"/>
</dbReference>
<dbReference type="FunFam" id="3.30.300.30:FF:000008">
    <property type="entry name" value="2,3-dihydroxybenzoate-AMP ligase"/>
    <property type="match status" value="1"/>
</dbReference>
<gene>
    <name evidence="8" type="ORF">GCM10008024_20130</name>
</gene>
<evidence type="ECO:0000256" key="2">
    <source>
        <dbReference type="ARBA" id="ARBA00022598"/>
    </source>
</evidence>
<evidence type="ECO:0000256" key="3">
    <source>
        <dbReference type="ARBA" id="ARBA00051915"/>
    </source>
</evidence>
<dbReference type="PROSITE" id="PS00455">
    <property type="entry name" value="AMP_BINDING"/>
    <property type="match status" value="1"/>
</dbReference>
<evidence type="ECO:0000259" key="7">
    <source>
        <dbReference type="Pfam" id="PF13193"/>
    </source>
</evidence>
<dbReference type="Gene3D" id="3.40.50.12780">
    <property type="entry name" value="N-terminal domain of ligase-like"/>
    <property type="match status" value="1"/>
</dbReference>
<dbReference type="Proteomes" id="UP000634647">
    <property type="component" value="Unassembled WGS sequence"/>
</dbReference>
<evidence type="ECO:0000259" key="6">
    <source>
        <dbReference type="Pfam" id="PF00501"/>
    </source>
</evidence>
<comment type="similarity">
    <text evidence="1">Belongs to the ATP-dependent AMP-binding enzyme family.</text>
</comment>
<dbReference type="PANTHER" id="PTHR43201">
    <property type="entry name" value="ACYL-COA SYNTHETASE"/>
    <property type="match status" value="1"/>
</dbReference>
<keyword evidence="2" id="KW-0436">Ligase</keyword>
<dbReference type="Pfam" id="PF00501">
    <property type="entry name" value="AMP-binding"/>
    <property type="match status" value="1"/>
</dbReference>
<evidence type="ECO:0000256" key="1">
    <source>
        <dbReference type="ARBA" id="ARBA00006432"/>
    </source>
</evidence>
<dbReference type="CDD" id="cd05917">
    <property type="entry name" value="FACL_like_2"/>
    <property type="match status" value="1"/>
</dbReference>
<evidence type="ECO:0000313" key="9">
    <source>
        <dbReference type="Proteomes" id="UP000634647"/>
    </source>
</evidence>
<dbReference type="InterPro" id="IPR000873">
    <property type="entry name" value="AMP-dep_synth/lig_dom"/>
</dbReference>
<dbReference type="InterPro" id="IPR042099">
    <property type="entry name" value="ANL_N_sf"/>
</dbReference>
<dbReference type="Pfam" id="PF13193">
    <property type="entry name" value="AMP-binding_C"/>
    <property type="match status" value="1"/>
</dbReference>
<accession>A0AAN4URQ7</accession>
<feature type="domain" description="AMP-dependent synthetase/ligase" evidence="6">
    <location>
        <begin position="22"/>
        <end position="411"/>
    </location>
</feature>
<evidence type="ECO:0000313" key="8">
    <source>
        <dbReference type="EMBL" id="GHE02056.1"/>
    </source>
</evidence>
<protein>
    <recommendedName>
        <fullName evidence="5">3-methylmercaptopropionyl-CoA ligase</fullName>
        <ecNumber evidence="4">6.2.1.44</ecNumber>
    </recommendedName>
</protein>
<dbReference type="SUPFAM" id="SSF56801">
    <property type="entry name" value="Acetyl-CoA synthetase-like"/>
    <property type="match status" value="1"/>
</dbReference>
<feature type="domain" description="AMP-binding enzyme C-terminal" evidence="7">
    <location>
        <begin position="462"/>
        <end position="537"/>
    </location>
</feature>
<dbReference type="GO" id="GO:0006631">
    <property type="term" value="P:fatty acid metabolic process"/>
    <property type="evidence" value="ECO:0007669"/>
    <property type="project" value="TreeGrafter"/>
</dbReference>
<dbReference type="AlphaFoldDB" id="A0AAN4URQ7"/>
<dbReference type="InterPro" id="IPR025110">
    <property type="entry name" value="AMP-bd_C"/>
</dbReference>
<sequence length="559" mass="61378">MAHVAGATDTPLIELTMPALLARTVARCGDRDAAVFSAEGIRWTWAEFAARVDRLAAGLGDLGLKKGDRLGIWAPNRSEWLLTQFATARIGVILVNINPAYRLHELEYALRKTGCKALILAERFKSSDYVAMTNKLLPELAQARPGALNAQRLPDLRHIITLGQTAHPGCHRFADIEARGEGFDRAALDAISDRLDRHDAINIQFTSGTTGSPKGATLSHRNIVNNANSTTDALDLTEHDRLCIPVPFYHCFGMVMGTLGCVTKGATIVVPGEGFDPAQTLATVAAERCTGLYGVPTMFVAMLEHPDFARHDLSSLRTGTMAGAPCPIEIMKQVQNRMHMSEVTIAYGMTETSPVSFQSVTDTPLEKRVSSVGRIRPHLQVRIAREDGTTAAVGEQGQLLTSGYSVMKGYWGDEARTREVIDTEGWMHTGDLATIDAEGYCNITGRVKDMIVRGGENIYPREIEEFLYTHPDVSQVQVFGVPDHKYGEIIAAWIVARPGTEPTEDAIRDFCRDRIAHFKVPALIRFKPELPMTVTGKPQKFIMRDAMIEELGLVVEKTA</sequence>
<dbReference type="GO" id="GO:0031956">
    <property type="term" value="F:medium-chain fatty acid-CoA ligase activity"/>
    <property type="evidence" value="ECO:0007669"/>
    <property type="project" value="TreeGrafter"/>
</dbReference>